<keyword evidence="4" id="KW-1185">Reference proteome</keyword>
<sequence>MDLLVRSLALTGTRVFPSANATTAHSSVRFANSTTSPTVSTGLSILQTFNSSALRLSNAGVKPEIGNITSFIAAPTAAPFANSTGSIISSARNASIDFNNATECWHAYWSYTQATNSWSTSNLRIETVVQTRSWTITSRGPEISDLPSNVTVLCDGLPRFGSEEEADVAFEPILLPEPSVTTQIYATITYIWSSTTFPPQPSCTISGTAECAVVWSMFGSSLSNSIKGWSSTNVLTISLASPPTSVVVNGEPTPLTAAPGAFPILTLHGEEYEAIKDTYTVSSASNLYGEVTLTPGDQQVLTWNWEALYPKPFGPPNGRDCQRPDGNIISSQCVTAQCTLRPQHVELLYFPPPSSSSDICANTSPGYNSYSVSVFSQPHASTVINSTTYWSDKAYVRYKVISAYKFCDLDNMLGRTSVGFGNTFSDQVIEVASSHISSICDWQYAPGAHIQVIGATAKPLNFNDLDGPIPASAYQCGIRCQSGCQSIVTPFWIPFLAVPPEVRTLDPNWASCVPYFEGTPDPPIALASKSFLASTTSNVPVQSDPPAPGVTPEPAGPDPTTNPQPPQNPPDPPPNPADPQDPSNTPQNPPRPPPNPVTVPFTETIPLPSGVGEGAPVNNAPPTPITSIGGSVVNADPSHPGTIIIQNPQNPGAPAQTIVAGGSPVVIGGTTLSIAPTGAGRDGGGLVVSGNTGMILVSNVGGQPVFIDPSRPGIVLIGDPAGPLQTLSTSRGNVVVAGTTVSLSPTGVVTANSNPGSVMIFNISFTFLPDGGVLINNSQVLKLGDPAISINGHNIFVPPSGGVLVIDGQTYRISSDPSSPPTTTIQNIPLSLLPDGTLLIGGVTILKPGDAPVQFAGHTISLDPSGAVIIDGLMYKIDPTTSQASGILVVVGPDGITSTVKLPYGVQPTKAPDLADILASYIVATATEATTKESGGSKSEGSNRLPSTTRGVITSKGGAAGTATGVKASSTKSDGRRTKSSMVWVWLGMVMGFWLGA</sequence>
<proteinExistence type="predicted"/>
<feature type="compositionally biased region" description="Low complexity" evidence="2">
    <location>
        <begin position="932"/>
        <end position="942"/>
    </location>
</feature>
<dbReference type="EMBL" id="ML994611">
    <property type="protein sequence ID" value="KAF2194844.1"/>
    <property type="molecule type" value="Genomic_DNA"/>
</dbReference>
<reference evidence="3" key="1">
    <citation type="journal article" date="2020" name="Stud. Mycol.">
        <title>101 Dothideomycetes genomes: a test case for predicting lifestyles and emergence of pathogens.</title>
        <authorList>
            <person name="Haridas S."/>
            <person name="Albert R."/>
            <person name="Binder M."/>
            <person name="Bloem J."/>
            <person name="Labutti K."/>
            <person name="Salamov A."/>
            <person name="Andreopoulos B."/>
            <person name="Baker S."/>
            <person name="Barry K."/>
            <person name="Bills G."/>
            <person name="Bluhm B."/>
            <person name="Cannon C."/>
            <person name="Castanera R."/>
            <person name="Culley D."/>
            <person name="Daum C."/>
            <person name="Ezra D."/>
            <person name="Gonzalez J."/>
            <person name="Henrissat B."/>
            <person name="Kuo A."/>
            <person name="Liang C."/>
            <person name="Lipzen A."/>
            <person name="Lutzoni F."/>
            <person name="Magnuson J."/>
            <person name="Mondo S."/>
            <person name="Nolan M."/>
            <person name="Ohm R."/>
            <person name="Pangilinan J."/>
            <person name="Park H.-J."/>
            <person name="Ramirez L."/>
            <person name="Alfaro M."/>
            <person name="Sun H."/>
            <person name="Tritt A."/>
            <person name="Yoshinaga Y."/>
            <person name="Zwiers L.-H."/>
            <person name="Turgeon B."/>
            <person name="Goodwin S."/>
            <person name="Spatafora J."/>
            <person name="Crous P."/>
            <person name="Grigoriev I."/>
        </authorList>
    </citation>
    <scope>NUCLEOTIDE SEQUENCE</scope>
    <source>
        <strain evidence="3">CBS 207.26</strain>
    </source>
</reference>
<feature type="compositionally biased region" description="Low complexity" evidence="2">
    <location>
        <begin position="954"/>
        <end position="971"/>
    </location>
</feature>
<evidence type="ECO:0000256" key="2">
    <source>
        <dbReference type="SAM" id="MobiDB-lite"/>
    </source>
</evidence>
<evidence type="ECO:0000256" key="1">
    <source>
        <dbReference type="ARBA" id="ARBA00022581"/>
    </source>
</evidence>
<dbReference type="Proteomes" id="UP000800200">
    <property type="component" value="Unassembled WGS sequence"/>
</dbReference>
<feature type="region of interest" description="Disordered" evidence="2">
    <location>
        <begin position="536"/>
        <end position="631"/>
    </location>
</feature>
<accession>A0A6A6ETE0</accession>
<keyword evidence="1" id="KW-0945">Host-virus interaction</keyword>
<dbReference type="OrthoDB" id="3944128at2759"/>
<protein>
    <submittedName>
        <fullName evidence="3">Uncharacterized protein</fullName>
    </submittedName>
</protein>
<evidence type="ECO:0000313" key="4">
    <source>
        <dbReference type="Proteomes" id="UP000800200"/>
    </source>
</evidence>
<gene>
    <name evidence="3" type="ORF">K469DRAFT_744625</name>
</gene>
<feature type="compositionally biased region" description="Pro residues" evidence="2">
    <location>
        <begin position="543"/>
        <end position="579"/>
    </location>
</feature>
<dbReference type="PANTHER" id="PTHR13037">
    <property type="entry name" value="FORMIN"/>
    <property type="match status" value="1"/>
</dbReference>
<name>A0A6A6ETE0_9PEZI</name>
<feature type="region of interest" description="Disordered" evidence="2">
    <location>
        <begin position="930"/>
        <end position="974"/>
    </location>
</feature>
<dbReference type="PANTHER" id="PTHR13037:SF24">
    <property type="entry name" value="POLYCOMB PROTEIN PCL-RELATED"/>
    <property type="match status" value="1"/>
</dbReference>
<feature type="compositionally biased region" description="Pro residues" evidence="2">
    <location>
        <begin position="587"/>
        <end position="597"/>
    </location>
</feature>
<organism evidence="3 4">
    <name type="scientific">Zopfia rhizophila CBS 207.26</name>
    <dbReference type="NCBI Taxonomy" id="1314779"/>
    <lineage>
        <taxon>Eukaryota</taxon>
        <taxon>Fungi</taxon>
        <taxon>Dikarya</taxon>
        <taxon>Ascomycota</taxon>
        <taxon>Pezizomycotina</taxon>
        <taxon>Dothideomycetes</taxon>
        <taxon>Dothideomycetes incertae sedis</taxon>
        <taxon>Zopfiaceae</taxon>
        <taxon>Zopfia</taxon>
    </lineage>
</organism>
<dbReference type="AlphaFoldDB" id="A0A6A6ETE0"/>
<evidence type="ECO:0000313" key="3">
    <source>
        <dbReference type="EMBL" id="KAF2194844.1"/>
    </source>
</evidence>